<accession>A0A847UEZ4</accession>
<dbReference type="AlphaFoldDB" id="A0A847UEZ4"/>
<comment type="caution">
    <text evidence="1">The sequence shown here is derived from an EMBL/GenBank/DDBJ whole genome shotgun (WGS) entry which is preliminary data.</text>
</comment>
<evidence type="ECO:0000313" key="2">
    <source>
        <dbReference type="Proteomes" id="UP000641625"/>
    </source>
</evidence>
<gene>
    <name evidence="1" type="ORF">GOC77_13935</name>
</gene>
<dbReference type="EMBL" id="WOWA01000007">
    <property type="protein sequence ID" value="NLV14363.1"/>
    <property type="molecule type" value="Genomic_DNA"/>
</dbReference>
<name>A0A847UEZ4_HALAR</name>
<protein>
    <submittedName>
        <fullName evidence="1">Uncharacterized protein</fullName>
    </submittedName>
</protein>
<dbReference type="RefSeq" id="WP_170097789.1">
    <property type="nucleotide sequence ID" value="NZ_WOWA01000007.1"/>
</dbReference>
<reference evidence="1" key="1">
    <citation type="submission" date="2019-12" db="EMBL/GenBank/DDBJ databases">
        <title>Whole genome sequencing of Haloarcula argentinensis strain pws5.</title>
        <authorList>
            <person name="Verma D.K."/>
            <person name="Gopal K."/>
            <person name="Prasad E.S."/>
        </authorList>
    </citation>
    <scope>NUCLEOTIDE SEQUENCE</scope>
    <source>
        <strain evidence="1">Pws5</strain>
    </source>
</reference>
<proteinExistence type="predicted"/>
<sequence>MKRVLTVVLAVLLVTQASVVPVAAQSEGPVDGMFSAAEESTLLNTLEGIRDGVLGRISDGVAGATDDRTAADMAADLQTEFNSNAGTYESWANNRTTASTSLDVLELTVTQDDESETLYLTSDVVDGDYTNTTMRNSTDRTVDESCELEGNAARNAADELAEFHEDYVATDGNVTADYLSSMASRYGGNVDCSFSTEGL</sequence>
<dbReference type="Proteomes" id="UP000641625">
    <property type="component" value="Unassembled WGS sequence"/>
</dbReference>
<organism evidence="1 2">
    <name type="scientific">Haloarcula argentinensis</name>
    <dbReference type="NCBI Taxonomy" id="43776"/>
    <lineage>
        <taxon>Archaea</taxon>
        <taxon>Methanobacteriati</taxon>
        <taxon>Methanobacteriota</taxon>
        <taxon>Stenosarchaea group</taxon>
        <taxon>Halobacteria</taxon>
        <taxon>Halobacteriales</taxon>
        <taxon>Haloarculaceae</taxon>
        <taxon>Haloarcula</taxon>
    </lineage>
</organism>
<evidence type="ECO:0000313" key="1">
    <source>
        <dbReference type="EMBL" id="NLV14363.1"/>
    </source>
</evidence>